<dbReference type="Gene3D" id="3.40.50.300">
    <property type="entry name" value="P-loop containing nucleotide triphosphate hydrolases"/>
    <property type="match status" value="1"/>
</dbReference>
<feature type="region of interest" description="Disordered" evidence="3">
    <location>
        <begin position="1"/>
        <end position="20"/>
    </location>
</feature>
<evidence type="ECO:0000256" key="3">
    <source>
        <dbReference type="SAM" id="MobiDB-lite"/>
    </source>
</evidence>
<organism evidence="5 6">
    <name type="scientific">Cyclotella cryptica</name>
    <dbReference type="NCBI Taxonomy" id="29204"/>
    <lineage>
        <taxon>Eukaryota</taxon>
        <taxon>Sar</taxon>
        <taxon>Stramenopiles</taxon>
        <taxon>Ochrophyta</taxon>
        <taxon>Bacillariophyta</taxon>
        <taxon>Coscinodiscophyceae</taxon>
        <taxon>Thalassiosirophycidae</taxon>
        <taxon>Stephanodiscales</taxon>
        <taxon>Stephanodiscaceae</taxon>
        <taxon>Cyclotella</taxon>
    </lineage>
</organism>
<dbReference type="GO" id="GO:0016740">
    <property type="term" value="F:transferase activity"/>
    <property type="evidence" value="ECO:0007669"/>
    <property type="project" value="UniProtKB-KW"/>
</dbReference>
<name>A0ABD3PDY5_9STRA</name>
<dbReference type="AlphaFoldDB" id="A0ABD3PDY5"/>
<gene>
    <name evidence="5" type="ORF">HJC23_008271</name>
</gene>
<dbReference type="Pfam" id="PF00685">
    <property type="entry name" value="Sulfotransfer_1"/>
    <property type="match status" value="1"/>
</dbReference>
<evidence type="ECO:0000256" key="1">
    <source>
        <dbReference type="ARBA" id="ARBA00005771"/>
    </source>
</evidence>
<feature type="domain" description="Sulfotransferase" evidence="4">
    <location>
        <begin position="181"/>
        <end position="340"/>
    </location>
</feature>
<reference evidence="5 6" key="1">
    <citation type="journal article" date="2020" name="G3 (Bethesda)">
        <title>Improved Reference Genome for Cyclotella cryptica CCMP332, a Model for Cell Wall Morphogenesis, Salinity Adaptation, and Lipid Production in Diatoms (Bacillariophyta).</title>
        <authorList>
            <person name="Roberts W.R."/>
            <person name="Downey K.M."/>
            <person name="Ruck E.C."/>
            <person name="Traller J.C."/>
            <person name="Alverson A.J."/>
        </authorList>
    </citation>
    <scope>NUCLEOTIDE SEQUENCE [LARGE SCALE GENOMIC DNA]</scope>
    <source>
        <strain evidence="5 6">CCMP332</strain>
    </source>
</reference>
<dbReference type="InterPro" id="IPR000863">
    <property type="entry name" value="Sulfotransferase_dom"/>
</dbReference>
<accession>A0ABD3PDY5</accession>
<keyword evidence="6" id="KW-1185">Reference proteome</keyword>
<evidence type="ECO:0000313" key="5">
    <source>
        <dbReference type="EMBL" id="KAL3785461.1"/>
    </source>
</evidence>
<dbReference type="InterPro" id="IPR027417">
    <property type="entry name" value="P-loop_NTPase"/>
</dbReference>
<dbReference type="PANTHER" id="PTHR11783">
    <property type="entry name" value="SULFOTRANSFERASE SULT"/>
    <property type="match status" value="1"/>
</dbReference>
<evidence type="ECO:0000259" key="4">
    <source>
        <dbReference type="Pfam" id="PF00685"/>
    </source>
</evidence>
<keyword evidence="2" id="KW-0808">Transferase</keyword>
<comment type="caution">
    <text evidence="5">The sequence shown here is derived from an EMBL/GenBank/DDBJ whole genome shotgun (WGS) entry which is preliminary data.</text>
</comment>
<evidence type="ECO:0000313" key="6">
    <source>
        <dbReference type="Proteomes" id="UP001516023"/>
    </source>
</evidence>
<protein>
    <recommendedName>
        <fullName evidence="4">Sulfotransferase domain-containing protein</fullName>
    </recommendedName>
</protein>
<comment type="similarity">
    <text evidence="1">Belongs to the sulfotransferase 1 family.</text>
</comment>
<proteinExistence type="inferred from homology"/>
<sequence>MKLAPPGTGSNPPDHTYSPPDGKPLPVPWWFHSTSAQTFRALPLSSSDIVLSSGVKMGTTWVNKILVSLLYEYDDDGKLRDNVEEQRRVLPNRLGQTYPDAMYWNREEKEADVEGVFARVKNGREACDGIFGDFTFEDLLNQPEPRIFSTHLFGKRFLPQQLFDEIPKCQSDNLESKPYSKAKGRLIIVLRNLKDTMCSLHHFRGLPLDGWDGNDHGPGTYRRFIAEECPNSFGSAFDWVKETNDMLKYVAADRVHVVYYESFMLDFDAQLITLNDFLGLTKLTGAKREAIRKACAASTMANDNARYTAIIEKAKIGEWEKYLDRERWQEFDRIFDERLEVVGLAEPMRFFQCRNFKEKLGYEETLEDLKQKWKSVNNR</sequence>
<dbReference type="Proteomes" id="UP001516023">
    <property type="component" value="Unassembled WGS sequence"/>
</dbReference>
<evidence type="ECO:0000256" key="2">
    <source>
        <dbReference type="ARBA" id="ARBA00022679"/>
    </source>
</evidence>
<dbReference type="EMBL" id="JABMIG020000214">
    <property type="protein sequence ID" value="KAL3785461.1"/>
    <property type="molecule type" value="Genomic_DNA"/>
</dbReference>
<dbReference type="SUPFAM" id="SSF52540">
    <property type="entry name" value="P-loop containing nucleoside triphosphate hydrolases"/>
    <property type="match status" value="1"/>
</dbReference>